<sequence length="105" mass="11336">MQLFSSNEDLSDLSDKLAQVTKMTATEASRNFSALLNRVAAGERIEITRAGAVVAVVSSGRPSTVTVSRLKEMLAAGPPLDDAFAGELREIRKKMNEDVPSEWPS</sequence>
<dbReference type="Gene3D" id="3.40.1620.10">
    <property type="entry name" value="YefM-like domain"/>
    <property type="match status" value="1"/>
</dbReference>
<dbReference type="EMBL" id="CAESAN010000216">
    <property type="protein sequence ID" value="CAB4347537.1"/>
    <property type="molecule type" value="Genomic_DNA"/>
</dbReference>
<accession>A0A6J6A3A3</accession>
<organism evidence="2">
    <name type="scientific">freshwater metagenome</name>
    <dbReference type="NCBI Taxonomy" id="449393"/>
    <lineage>
        <taxon>unclassified sequences</taxon>
        <taxon>metagenomes</taxon>
        <taxon>ecological metagenomes</taxon>
    </lineage>
</organism>
<protein>
    <submittedName>
        <fullName evidence="2">Unannotated protein</fullName>
    </submittedName>
</protein>
<evidence type="ECO:0000313" key="2">
    <source>
        <dbReference type="EMBL" id="CAB4347537.1"/>
    </source>
</evidence>
<dbReference type="AlphaFoldDB" id="A0A6J6A3A3"/>
<dbReference type="SUPFAM" id="SSF143120">
    <property type="entry name" value="YefM-like"/>
    <property type="match status" value="1"/>
</dbReference>
<proteinExistence type="inferred from homology"/>
<comment type="similarity">
    <text evidence="1">Belongs to the phD/YefM antitoxin family.</text>
</comment>
<evidence type="ECO:0000256" key="1">
    <source>
        <dbReference type="ARBA" id="ARBA00009981"/>
    </source>
</evidence>
<name>A0A6J6A3A3_9ZZZZ</name>
<reference evidence="2" key="1">
    <citation type="submission" date="2020-05" db="EMBL/GenBank/DDBJ databases">
        <authorList>
            <person name="Chiriac C."/>
            <person name="Salcher M."/>
            <person name="Ghai R."/>
            <person name="Kavagutti S V."/>
        </authorList>
    </citation>
    <scope>NUCLEOTIDE SEQUENCE</scope>
</reference>
<dbReference type="InterPro" id="IPR036165">
    <property type="entry name" value="YefM-like_sf"/>
</dbReference>
<dbReference type="NCBIfam" id="TIGR01552">
    <property type="entry name" value="phd_fam"/>
    <property type="match status" value="1"/>
</dbReference>
<gene>
    <name evidence="2" type="ORF">UFOPK3547_01720</name>
</gene>